<keyword evidence="3" id="KW-0804">Transcription</keyword>
<evidence type="ECO:0000313" key="7">
    <source>
        <dbReference type="Proteomes" id="UP000609531"/>
    </source>
</evidence>
<dbReference type="GO" id="GO:0000976">
    <property type="term" value="F:transcription cis-regulatory region binding"/>
    <property type="evidence" value="ECO:0007669"/>
    <property type="project" value="TreeGrafter"/>
</dbReference>
<gene>
    <name evidence="6" type="ORF">JCR33_22110</name>
</gene>
<dbReference type="Gene3D" id="1.10.357.10">
    <property type="entry name" value="Tetracycline Repressor, domain 2"/>
    <property type="match status" value="1"/>
</dbReference>
<accession>A0A934IUS2</accession>
<keyword evidence="1" id="KW-0805">Transcription regulation</keyword>
<dbReference type="EMBL" id="JAEKJA010000027">
    <property type="protein sequence ID" value="MBJ3778410.1"/>
    <property type="molecule type" value="Genomic_DNA"/>
</dbReference>
<dbReference type="SUPFAM" id="SSF46689">
    <property type="entry name" value="Homeodomain-like"/>
    <property type="match status" value="1"/>
</dbReference>
<evidence type="ECO:0000313" key="6">
    <source>
        <dbReference type="EMBL" id="MBJ3778410.1"/>
    </source>
</evidence>
<evidence type="ECO:0000256" key="2">
    <source>
        <dbReference type="ARBA" id="ARBA00023125"/>
    </source>
</evidence>
<dbReference type="Proteomes" id="UP000609531">
    <property type="component" value="Unassembled WGS sequence"/>
</dbReference>
<dbReference type="AlphaFoldDB" id="A0A934IUS2"/>
<evidence type="ECO:0000256" key="3">
    <source>
        <dbReference type="ARBA" id="ARBA00023163"/>
    </source>
</evidence>
<dbReference type="InterPro" id="IPR009057">
    <property type="entry name" value="Homeodomain-like_sf"/>
</dbReference>
<dbReference type="SUPFAM" id="SSF48498">
    <property type="entry name" value="Tetracyclin repressor-like, C-terminal domain"/>
    <property type="match status" value="1"/>
</dbReference>
<dbReference type="InterPro" id="IPR049445">
    <property type="entry name" value="TetR_SbtR-like_C"/>
</dbReference>
<comment type="caution">
    <text evidence="6">The sequence shown here is derived from an EMBL/GenBank/DDBJ whole genome shotgun (WGS) entry which is preliminary data.</text>
</comment>
<keyword evidence="7" id="KW-1185">Reference proteome</keyword>
<proteinExistence type="predicted"/>
<sequence length="185" mass="20162">MSDQNDVRRSDALANRNKILDAARDAFARSPDASLNSIAKLAGVGPGTLYRHFPNREALVIGVYRHEIEALVTLAPKLTAQHPPVEAFRLWCDRLASYGRVKHGLTDVLHSAAAAPVHAEVYGPMVGAVGHLVTACQAVGAFRPDIEAEDVLLLLAFLWRIKDPDADPSQAERMLDLVIRGLEAR</sequence>
<evidence type="ECO:0000259" key="5">
    <source>
        <dbReference type="PROSITE" id="PS50977"/>
    </source>
</evidence>
<keyword evidence="2 4" id="KW-0238">DNA-binding</keyword>
<evidence type="ECO:0000256" key="1">
    <source>
        <dbReference type="ARBA" id="ARBA00023015"/>
    </source>
</evidence>
<feature type="DNA-binding region" description="H-T-H motif" evidence="4">
    <location>
        <begin position="34"/>
        <end position="53"/>
    </location>
</feature>
<dbReference type="InterPro" id="IPR050109">
    <property type="entry name" value="HTH-type_TetR-like_transc_reg"/>
</dbReference>
<dbReference type="PANTHER" id="PTHR30055:SF234">
    <property type="entry name" value="HTH-TYPE TRANSCRIPTIONAL REGULATOR BETI"/>
    <property type="match status" value="1"/>
</dbReference>
<dbReference type="InterPro" id="IPR036271">
    <property type="entry name" value="Tet_transcr_reg_TetR-rel_C_sf"/>
</dbReference>
<feature type="domain" description="HTH tetR-type" evidence="5">
    <location>
        <begin position="13"/>
        <end position="71"/>
    </location>
</feature>
<dbReference type="Pfam" id="PF00440">
    <property type="entry name" value="TetR_N"/>
    <property type="match status" value="1"/>
</dbReference>
<dbReference type="GO" id="GO:0003700">
    <property type="term" value="F:DNA-binding transcription factor activity"/>
    <property type="evidence" value="ECO:0007669"/>
    <property type="project" value="TreeGrafter"/>
</dbReference>
<dbReference type="InterPro" id="IPR001647">
    <property type="entry name" value="HTH_TetR"/>
</dbReference>
<reference evidence="6" key="1">
    <citation type="submission" date="2020-12" db="EMBL/GenBank/DDBJ databases">
        <title>Bacterial taxonomy.</title>
        <authorList>
            <person name="Pan X."/>
        </authorList>
    </citation>
    <scope>NUCLEOTIDE SEQUENCE</scope>
    <source>
        <strain evidence="6">B2012</strain>
    </source>
</reference>
<evidence type="ECO:0000256" key="4">
    <source>
        <dbReference type="PROSITE-ProRule" id="PRU00335"/>
    </source>
</evidence>
<organism evidence="6 7">
    <name type="scientific">Acuticoccus mangrovi</name>
    <dbReference type="NCBI Taxonomy" id="2796142"/>
    <lineage>
        <taxon>Bacteria</taxon>
        <taxon>Pseudomonadati</taxon>
        <taxon>Pseudomonadota</taxon>
        <taxon>Alphaproteobacteria</taxon>
        <taxon>Hyphomicrobiales</taxon>
        <taxon>Amorphaceae</taxon>
        <taxon>Acuticoccus</taxon>
    </lineage>
</organism>
<dbReference type="RefSeq" id="WP_198884315.1">
    <property type="nucleotide sequence ID" value="NZ_JAEKJA010000027.1"/>
</dbReference>
<dbReference type="Pfam" id="PF21597">
    <property type="entry name" value="TetR_C_43"/>
    <property type="match status" value="1"/>
</dbReference>
<protein>
    <submittedName>
        <fullName evidence="6">TetR/AcrR family transcriptional regulator</fullName>
    </submittedName>
</protein>
<dbReference type="PANTHER" id="PTHR30055">
    <property type="entry name" value="HTH-TYPE TRANSCRIPTIONAL REGULATOR RUTR"/>
    <property type="match status" value="1"/>
</dbReference>
<name>A0A934IUS2_9HYPH</name>
<dbReference type="PROSITE" id="PS50977">
    <property type="entry name" value="HTH_TETR_2"/>
    <property type="match status" value="1"/>
</dbReference>